<sequence length="608" mass="64680">MHPIRLTLALIVGLPLAGLVADGAAAAPDTGWVEGVALDRTGAPIAGALVNVLGPAEVPETGLVPDRTDRRTTTAADGTFRVRQAEGGYLVQVCTPDPEVPVACRETTNGARFAITYVGGNGTTDSWVLQQSLLPTTTTDRNLGTVTVKPLARVSGTLAGARKGEEVRLMRLNDTPAFRSWTDAQGRYSFDGVVPGRYYLAAGGTGELPWSSAPVDLVADETRRVDGALEPGAVLHGRLVAGRGRVAGTEVLVTRRGHGPVASAVVGRDGRFEVGGLVPGRYVVGIPRPGDTWAPHSVRVRITRPGQVVRPVVRVRPGATVVVDLREGGRPAANVVAELRNRHGRPVVVGASDDHGRLTFTGLPRGRWTVVAAGAKRFGMAKVSSSARSRPSALTLDRPYLTLTGRTAPRAVVEATTGDFCPPDRAYTYGAFQQIVAADAQGRYRIRRLVPGRYMLGADGWPGTYAPRCWSGVDIRKDTTRRLPLRAGIAATGRLVYAGTTDPVITPLSYELFHRPGSAVNPTDEHPARARTVGATGRFQIRRLTPGVDVTGRLAREAGEGINDESFFVTFPYQDGTPYWLDTEARPLAVPTRGTLALGDIAVTVHGR</sequence>
<evidence type="ECO:0000313" key="3">
    <source>
        <dbReference type="Proteomes" id="UP000589626"/>
    </source>
</evidence>
<evidence type="ECO:0000256" key="1">
    <source>
        <dbReference type="SAM" id="SignalP"/>
    </source>
</evidence>
<organism evidence="2 3">
    <name type="scientific">Nocardioides soli</name>
    <dbReference type="NCBI Taxonomy" id="1036020"/>
    <lineage>
        <taxon>Bacteria</taxon>
        <taxon>Bacillati</taxon>
        <taxon>Actinomycetota</taxon>
        <taxon>Actinomycetes</taxon>
        <taxon>Propionibacteriales</taxon>
        <taxon>Nocardioidaceae</taxon>
        <taxon>Nocardioides</taxon>
    </lineage>
</organism>
<dbReference type="SUPFAM" id="SSF49452">
    <property type="entry name" value="Starch-binding domain-like"/>
    <property type="match status" value="1"/>
</dbReference>
<proteinExistence type="predicted"/>
<protein>
    <recommendedName>
        <fullName evidence="4">Alpha-amylase</fullName>
    </recommendedName>
</protein>
<gene>
    <name evidence="2" type="ORF">FHU40_003533</name>
</gene>
<dbReference type="Gene3D" id="2.60.40.1120">
    <property type="entry name" value="Carboxypeptidase-like, regulatory domain"/>
    <property type="match status" value="2"/>
</dbReference>
<comment type="caution">
    <text evidence="2">The sequence shown here is derived from an EMBL/GenBank/DDBJ whole genome shotgun (WGS) entry which is preliminary data.</text>
</comment>
<name>A0A7W4Z3H3_9ACTN</name>
<dbReference type="InterPro" id="IPR008969">
    <property type="entry name" value="CarboxyPept-like_regulatory"/>
</dbReference>
<dbReference type="Proteomes" id="UP000589626">
    <property type="component" value="Unassembled WGS sequence"/>
</dbReference>
<reference evidence="2 3" key="1">
    <citation type="submission" date="2020-08" db="EMBL/GenBank/DDBJ databases">
        <title>Sequencing the genomes of 1000 actinobacteria strains.</title>
        <authorList>
            <person name="Klenk H.-P."/>
        </authorList>
    </citation>
    <scope>NUCLEOTIDE SEQUENCE [LARGE SCALE GENOMIC DNA]</scope>
    <source>
        <strain evidence="2 3">DSM 105498</strain>
    </source>
</reference>
<feature type="signal peptide" evidence="1">
    <location>
        <begin position="1"/>
        <end position="26"/>
    </location>
</feature>
<dbReference type="GO" id="GO:0030246">
    <property type="term" value="F:carbohydrate binding"/>
    <property type="evidence" value="ECO:0007669"/>
    <property type="project" value="InterPro"/>
</dbReference>
<keyword evidence="1" id="KW-0732">Signal</keyword>
<dbReference type="AlphaFoldDB" id="A0A7W4Z3H3"/>
<dbReference type="EMBL" id="JACHWR010000002">
    <property type="protein sequence ID" value="MBB3043715.1"/>
    <property type="molecule type" value="Genomic_DNA"/>
</dbReference>
<dbReference type="RefSeq" id="WP_183593497.1">
    <property type="nucleotide sequence ID" value="NZ_JACHWR010000002.1"/>
</dbReference>
<dbReference type="SUPFAM" id="SSF49464">
    <property type="entry name" value="Carboxypeptidase regulatory domain-like"/>
    <property type="match status" value="1"/>
</dbReference>
<evidence type="ECO:0000313" key="2">
    <source>
        <dbReference type="EMBL" id="MBB3043715.1"/>
    </source>
</evidence>
<dbReference type="SUPFAM" id="SSF49478">
    <property type="entry name" value="Cna protein B-type domain"/>
    <property type="match status" value="2"/>
</dbReference>
<evidence type="ECO:0008006" key="4">
    <source>
        <dbReference type="Google" id="ProtNLM"/>
    </source>
</evidence>
<feature type="chain" id="PRO_5030741383" description="Alpha-amylase" evidence="1">
    <location>
        <begin position="27"/>
        <end position="608"/>
    </location>
</feature>
<keyword evidence="3" id="KW-1185">Reference proteome</keyword>
<dbReference type="InterPro" id="IPR013784">
    <property type="entry name" value="Carb-bd-like_fold"/>
</dbReference>
<accession>A0A7W4Z3H3</accession>